<sequence length="441" mass="49408">MGHELWSYSAIILFFVVIAKIVSQKTSTIDVIWLIIFGSLGVNLGILPTHNEILEAIGDWGIIFIMFALGFDEDLNHFIEGLKRSFGIAVIGAIFPFLAGYYTAGLFGYGFNTQMIWGLTMTATAVSLTMVSLREQGLHKTTASTAIMSAAVVDDILSLIGLSIMIPIAVSTTGENGSMIEFNELSIIIAKVLAFFAIISFIGLVLFPDSITKERDKKYSALFHVIVKVRQYLGIRKLLMAYSGKFTPLVMIFTAFVFGALADRFGFHPAIGAYFAGLFLREEYFMIKVDNQLRSHRKDSEFVINHLAYTIFGPIFFVELGSKLILDMELLTEVFPIVFVLFFAVFILQVLSAALAARFTGKYEWYQSVMIGLGMLGRAELAFIVIDIAYVDEKIIDIEQFDILIFTIFLLNIAVPLAIKRWEPYYMGTKRLELFGIKLSK</sequence>
<keyword evidence="13" id="KW-1185">Reference proteome</keyword>
<dbReference type="EMBL" id="CP041165">
    <property type="protein sequence ID" value="QOP41532.1"/>
    <property type="molecule type" value="Genomic_DNA"/>
</dbReference>
<dbReference type="AlphaFoldDB" id="A0A7M1AYS6"/>
<evidence type="ECO:0000256" key="9">
    <source>
        <dbReference type="ARBA" id="ARBA00023201"/>
    </source>
</evidence>
<evidence type="ECO:0000256" key="8">
    <source>
        <dbReference type="ARBA" id="ARBA00023136"/>
    </source>
</evidence>
<accession>A0A7M1AYS6</accession>
<keyword evidence="4 10" id="KW-0812">Transmembrane</keyword>
<feature type="transmembrane region" description="Helical" evidence="10">
    <location>
        <begin position="53"/>
        <end position="72"/>
    </location>
</feature>
<dbReference type="InterPro" id="IPR006153">
    <property type="entry name" value="Cation/H_exchanger_TM"/>
</dbReference>
<dbReference type="RefSeq" id="WP_193112848.1">
    <property type="nucleotide sequence ID" value="NZ_CP041165.1"/>
</dbReference>
<feature type="transmembrane region" description="Helical" evidence="10">
    <location>
        <begin position="115"/>
        <end position="133"/>
    </location>
</feature>
<dbReference type="KEGG" id="smax:FJR03_07150"/>
<dbReference type="GO" id="GO:1902600">
    <property type="term" value="P:proton transmembrane transport"/>
    <property type="evidence" value="ECO:0007669"/>
    <property type="project" value="InterPro"/>
</dbReference>
<protein>
    <submittedName>
        <fullName evidence="12">Cation:proton antiporter</fullName>
    </submittedName>
</protein>
<dbReference type="Proteomes" id="UP000593910">
    <property type="component" value="Chromosome"/>
</dbReference>
<feature type="transmembrane region" description="Helical" evidence="10">
    <location>
        <begin position="145"/>
        <end position="168"/>
    </location>
</feature>
<name>A0A7M1AYS6_9BACT</name>
<keyword evidence="3" id="KW-0050">Antiport</keyword>
<keyword evidence="8 10" id="KW-0472">Membrane</keyword>
<dbReference type="GO" id="GO:0016020">
    <property type="term" value="C:membrane"/>
    <property type="evidence" value="ECO:0007669"/>
    <property type="project" value="UniProtKB-SubCell"/>
</dbReference>
<keyword evidence="9" id="KW-0739">Sodium transport</keyword>
<dbReference type="GO" id="GO:0006814">
    <property type="term" value="P:sodium ion transport"/>
    <property type="evidence" value="ECO:0007669"/>
    <property type="project" value="UniProtKB-KW"/>
</dbReference>
<reference evidence="12 13" key="1">
    <citation type="submission" date="2019-06" db="EMBL/GenBank/DDBJ databases">
        <title>Sulfurimonas gotlandica sp. nov., a chemoautotrophic and psychrotolerant epsilonproteobacterium isolated from a pelagic redoxcline, and an emended description of the genus Sulfurimonas.</title>
        <authorList>
            <person name="Wang S."/>
            <person name="Jiang L."/>
            <person name="Shao Z."/>
        </authorList>
    </citation>
    <scope>NUCLEOTIDE SEQUENCE [LARGE SCALE GENOMIC DNA]</scope>
    <source>
        <strain evidence="12 13">B2</strain>
    </source>
</reference>
<gene>
    <name evidence="12" type="ORF">FJR03_07150</name>
</gene>
<evidence type="ECO:0000313" key="13">
    <source>
        <dbReference type="Proteomes" id="UP000593910"/>
    </source>
</evidence>
<evidence type="ECO:0000256" key="1">
    <source>
        <dbReference type="ARBA" id="ARBA00004141"/>
    </source>
</evidence>
<evidence type="ECO:0000256" key="10">
    <source>
        <dbReference type="SAM" id="Phobius"/>
    </source>
</evidence>
<keyword evidence="7" id="KW-0406">Ion transport</keyword>
<comment type="subcellular location">
    <subcellularLocation>
        <location evidence="1">Membrane</location>
        <topology evidence="1">Multi-pass membrane protein</topology>
    </subcellularLocation>
</comment>
<proteinExistence type="predicted"/>
<feature type="transmembrane region" description="Helical" evidence="10">
    <location>
        <begin position="188"/>
        <end position="207"/>
    </location>
</feature>
<dbReference type="Pfam" id="PF00999">
    <property type="entry name" value="Na_H_Exchanger"/>
    <property type="match status" value="2"/>
</dbReference>
<evidence type="ECO:0000256" key="2">
    <source>
        <dbReference type="ARBA" id="ARBA00022448"/>
    </source>
</evidence>
<evidence type="ECO:0000259" key="11">
    <source>
        <dbReference type="Pfam" id="PF00999"/>
    </source>
</evidence>
<keyword evidence="5 10" id="KW-1133">Transmembrane helix</keyword>
<feature type="transmembrane region" description="Helical" evidence="10">
    <location>
        <begin position="403"/>
        <end position="422"/>
    </location>
</feature>
<organism evidence="12 13">
    <name type="scientific">Sulfurimonas marina</name>
    <dbReference type="NCBI Taxonomy" id="2590551"/>
    <lineage>
        <taxon>Bacteria</taxon>
        <taxon>Pseudomonadati</taxon>
        <taxon>Campylobacterota</taxon>
        <taxon>Epsilonproteobacteria</taxon>
        <taxon>Campylobacterales</taxon>
        <taxon>Sulfurimonadaceae</taxon>
        <taxon>Sulfurimonas</taxon>
    </lineage>
</organism>
<evidence type="ECO:0000256" key="7">
    <source>
        <dbReference type="ARBA" id="ARBA00023065"/>
    </source>
</evidence>
<evidence type="ECO:0000256" key="5">
    <source>
        <dbReference type="ARBA" id="ARBA00022989"/>
    </source>
</evidence>
<feature type="transmembrane region" description="Helical" evidence="10">
    <location>
        <begin position="302"/>
        <end position="322"/>
    </location>
</feature>
<dbReference type="InterPro" id="IPR038770">
    <property type="entry name" value="Na+/solute_symporter_sf"/>
</dbReference>
<feature type="transmembrane region" description="Helical" evidence="10">
    <location>
        <begin position="369"/>
        <end position="391"/>
    </location>
</feature>
<feature type="transmembrane region" description="Helical" evidence="10">
    <location>
        <begin position="6"/>
        <end position="22"/>
    </location>
</feature>
<dbReference type="GO" id="GO:0015297">
    <property type="term" value="F:antiporter activity"/>
    <property type="evidence" value="ECO:0007669"/>
    <property type="project" value="UniProtKB-KW"/>
</dbReference>
<feature type="transmembrane region" description="Helical" evidence="10">
    <location>
        <begin position="84"/>
        <end position="103"/>
    </location>
</feature>
<feature type="domain" description="Cation/H+ exchanger transmembrane" evidence="11">
    <location>
        <begin position="226"/>
        <end position="417"/>
    </location>
</feature>
<dbReference type="PANTHER" id="PTHR43562:SF3">
    <property type="entry name" value="SODIUM ION_PROTON EXCHANGER (EUROFUNG)"/>
    <property type="match status" value="1"/>
</dbReference>
<feature type="transmembrane region" description="Helical" evidence="10">
    <location>
        <begin position="334"/>
        <end position="357"/>
    </location>
</feature>
<feature type="transmembrane region" description="Helical" evidence="10">
    <location>
        <begin position="265"/>
        <end position="281"/>
    </location>
</feature>
<keyword evidence="2" id="KW-0813">Transport</keyword>
<evidence type="ECO:0000256" key="6">
    <source>
        <dbReference type="ARBA" id="ARBA00023053"/>
    </source>
</evidence>
<dbReference type="Gene3D" id="1.20.1530.20">
    <property type="match status" value="1"/>
</dbReference>
<evidence type="ECO:0000256" key="4">
    <source>
        <dbReference type="ARBA" id="ARBA00022692"/>
    </source>
</evidence>
<feature type="transmembrane region" description="Helical" evidence="10">
    <location>
        <begin position="29"/>
        <end position="47"/>
    </location>
</feature>
<feature type="transmembrane region" description="Helical" evidence="10">
    <location>
        <begin position="238"/>
        <end position="259"/>
    </location>
</feature>
<dbReference type="PANTHER" id="PTHR43562">
    <property type="entry name" value="NAPA-TYPE SODIUM/HYDROGEN ANTIPORTER"/>
    <property type="match status" value="1"/>
</dbReference>
<feature type="domain" description="Cation/H+ exchanger transmembrane" evidence="11">
    <location>
        <begin position="16"/>
        <end position="205"/>
    </location>
</feature>
<keyword evidence="6" id="KW-0915">Sodium</keyword>
<evidence type="ECO:0000313" key="12">
    <source>
        <dbReference type="EMBL" id="QOP41532.1"/>
    </source>
</evidence>
<evidence type="ECO:0000256" key="3">
    <source>
        <dbReference type="ARBA" id="ARBA00022449"/>
    </source>
</evidence>